<dbReference type="Pfam" id="PF01925">
    <property type="entry name" value="TauE"/>
    <property type="match status" value="1"/>
</dbReference>
<feature type="transmembrane region" description="Helical" evidence="5">
    <location>
        <begin position="218"/>
        <end position="239"/>
    </location>
</feature>
<dbReference type="InterPro" id="IPR002781">
    <property type="entry name" value="TM_pro_TauE-like"/>
</dbReference>
<evidence type="ECO:0000313" key="6">
    <source>
        <dbReference type="EMBL" id="MCP8888318.1"/>
    </source>
</evidence>
<keyword evidence="3 5" id="KW-1133">Transmembrane helix</keyword>
<dbReference type="PANTHER" id="PTHR43483:SF3">
    <property type="entry name" value="MEMBRANE TRANSPORTER PROTEIN HI_0806-RELATED"/>
    <property type="match status" value="1"/>
</dbReference>
<evidence type="ECO:0000256" key="2">
    <source>
        <dbReference type="ARBA" id="ARBA00022692"/>
    </source>
</evidence>
<name>A0A9Q4ARI4_9HYPH</name>
<accession>A0A9Q4ARI4</accession>
<dbReference type="EMBL" id="JAMWDU010000005">
    <property type="protein sequence ID" value="MCP8888318.1"/>
    <property type="molecule type" value="Genomic_DNA"/>
</dbReference>
<feature type="transmembrane region" description="Helical" evidence="5">
    <location>
        <begin position="86"/>
        <end position="107"/>
    </location>
</feature>
<evidence type="ECO:0000256" key="4">
    <source>
        <dbReference type="ARBA" id="ARBA00023136"/>
    </source>
</evidence>
<feature type="transmembrane region" description="Helical" evidence="5">
    <location>
        <begin position="113"/>
        <end position="131"/>
    </location>
</feature>
<sequence length="274" mass="27813">MDLLIQYGGWIAAMAVTGLVAGFVAGLLGVGGGIVIVPVLDIALSAFNVDPSIRMKVAVATSLATIMATSLASARAHHRAGAVDFALLKSWGPMIFLGVVLGTAIAGVVDGRVLSAVFATTALIVAANMVLRAKSHKLFEGFPNAMVKSALGVLIGTISAMMGIGGGTLGVPIMTIFGTDIRRAVGTASAIGFIIAIPGTIGYVLTGWNAVGLPPFSLGYVNLVAVAAIIPLSMLAAPWGARTAHTVPRQVLAYGFGIFLTLTAIKMFAGLLVG</sequence>
<keyword evidence="4 5" id="KW-0472">Membrane</keyword>
<feature type="transmembrane region" description="Helical" evidence="5">
    <location>
        <begin position="184"/>
        <end position="206"/>
    </location>
</feature>
<organism evidence="6 7">
    <name type="scientific">Devosia ureilytica</name>
    <dbReference type="NCBI Taxonomy" id="2952754"/>
    <lineage>
        <taxon>Bacteria</taxon>
        <taxon>Pseudomonadati</taxon>
        <taxon>Pseudomonadota</taxon>
        <taxon>Alphaproteobacteria</taxon>
        <taxon>Hyphomicrobiales</taxon>
        <taxon>Devosiaceae</taxon>
        <taxon>Devosia</taxon>
    </lineage>
</organism>
<evidence type="ECO:0000313" key="7">
    <source>
        <dbReference type="Proteomes" id="UP001060275"/>
    </source>
</evidence>
<comment type="subcellular location">
    <subcellularLocation>
        <location evidence="5">Cell membrane</location>
        <topology evidence="5">Multi-pass membrane protein</topology>
    </subcellularLocation>
    <subcellularLocation>
        <location evidence="1">Membrane</location>
        <topology evidence="1">Multi-pass membrane protein</topology>
    </subcellularLocation>
</comment>
<comment type="similarity">
    <text evidence="5">Belongs to the 4-toluene sulfonate uptake permease (TSUP) (TC 2.A.102) family.</text>
</comment>
<feature type="transmembrane region" description="Helical" evidence="5">
    <location>
        <begin position="251"/>
        <end position="273"/>
    </location>
</feature>
<evidence type="ECO:0000256" key="5">
    <source>
        <dbReference type="RuleBase" id="RU363041"/>
    </source>
</evidence>
<evidence type="ECO:0000256" key="1">
    <source>
        <dbReference type="ARBA" id="ARBA00004141"/>
    </source>
</evidence>
<proteinExistence type="inferred from homology"/>
<dbReference type="GO" id="GO:0005886">
    <property type="term" value="C:plasma membrane"/>
    <property type="evidence" value="ECO:0007669"/>
    <property type="project" value="UniProtKB-SubCell"/>
</dbReference>
<feature type="transmembrane region" description="Helical" evidence="5">
    <location>
        <begin position="151"/>
        <end position="178"/>
    </location>
</feature>
<gene>
    <name evidence="6" type="ORF">NF348_14445</name>
</gene>
<dbReference type="Proteomes" id="UP001060275">
    <property type="component" value="Unassembled WGS sequence"/>
</dbReference>
<evidence type="ECO:0000256" key="3">
    <source>
        <dbReference type="ARBA" id="ARBA00022989"/>
    </source>
</evidence>
<comment type="caution">
    <text evidence="6">The sequence shown here is derived from an EMBL/GenBank/DDBJ whole genome shotgun (WGS) entry which is preliminary data.</text>
</comment>
<dbReference type="RefSeq" id="WP_254675375.1">
    <property type="nucleotide sequence ID" value="NZ_JAMWDU010000005.1"/>
</dbReference>
<feature type="transmembrane region" description="Helical" evidence="5">
    <location>
        <begin position="57"/>
        <end position="74"/>
    </location>
</feature>
<keyword evidence="7" id="KW-1185">Reference proteome</keyword>
<dbReference type="AlphaFoldDB" id="A0A9Q4ARI4"/>
<feature type="transmembrane region" description="Helical" evidence="5">
    <location>
        <begin position="12"/>
        <end position="37"/>
    </location>
</feature>
<keyword evidence="5" id="KW-1003">Cell membrane</keyword>
<reference evidence="6" key="1">
    <citation type="submission" date="2022-06" db="EMBL/GenBank/DDBJ databases">
        <title>Devosia sp. XJ19-45 genome assembly.</title>
        <authorList>
            <person name="Li B."/>
            <person name="Cai M."/>
            <person name="Nie G."/>
            <person name="Li W."/>
        </authorList>
    </citation>
    <scope>NUCLEOTIDE SEQUENCE</scope>
    <source>
        <strain evidence="6">XJ19-45</strain>
    </source>
</reference>
<keyword evidence="2 5" id="KW-0812">Transmembrane</keyword>
<protein>
    <recommendedName>
        <fullName evidence="5">Probable membrane transporter protein</fullName>
    </recommendedName>
</protein>
<dbReference type="PANTHER" id="PTHR43483">
    <property type="entry name" value="MEMBRANE TRANSPORTER PROTEIN HI_0806-RELATED"/>
    <property type="match status" value="1"/>
</dbReference>